<reference evidence="1" key="2">
    <citation type="journal article" date="2015" name="Fish Shellfish Immunol.">
        <title>Early steps in the European eel (Anguilla anguilla)-Vibrio vulnificus interaction in the gills: Role of the RtxA13 toxin.</title>
        <authorList>
            <person name="Callol A."/>
            <person name="Pajuelo D."/>
            <person name="Ebbesson L."/>
            <person name="Teles M."/>
            <person name="MacKenzie S."/>
            <person name="Amaro C."/>
        </authorList>
    </citation>
    <scope>NUCLEOTIDE SEQUENCE</scope>
</reference>
<proteinExistence type="predicted"/>
<evidence type="ECO:0000313" key="1">
    <source>
        <dbReference type="EMBL" id="JAH89547.1"/>
    </source>
</evidence>
<dbReference type="AlphaFoldDB" id="A0A0E9WGQ5"/>
<reference evidence="1" key="1">
    <citation type="submission" date="2014-11" db="EMBL/GenBank/DDBJ databases">
        <authorList>
            <person name="Amaro Gonzalez C."/>
        </authorList>
    </citation>
    <scope>NUCLEOTIDE SEQUENCE</scope>
</reference>
<organism evidence="1">
    <name type="scientific">Anguilla anguilla</name>
    <name type="common">European freshwater eel</name>
    <name type="synonym">Muraena anguilla</name>
    <dbReference type="NCBI Taxonomy" id="7936"/>
    <lineage>
        <taxon>Eukaryota</taxon>
        <taxon>Metazoa</taxon>
        <taxon>Chordata</taxon>
        <taxon>Craniata</taxon>
        <taxon>Vertebrata</taxon>
        <taxon>Euteleostomi</taxon>
        <taxon>Actinopterygii</taxon>
        <taxon>Neopterygii</taxon>
        <taxon>Teleostei</taxon>
        <taxon>Anguilliformes</taxon>
        <taxon>Anguillidae</taxon>
        <taxon>Anguilla</taxon>
    </lineage>
</organism>
<protein>
    <submittedName>
        <fullName evidence="1">Uncharacterized protein</fullName>
    </submittedName>
</protein>
<dbReference type="EMBL" id="GBXM01019030">
    <property type="protein sequence ID" value="JAH89547.1"/>
    <property type="molecule type" value="Transcribed_RNA"/>
</dbReference>
<name>A0A0E9WGQ5_ANGAN</name>
<accession>A0A0E9WGQ5</accession>
<sequence length="40" mass="4739">MATLHRTSKMHIENEYKRTLASSGLICRWLMKCDKAFHET</sequence>